<reference evidence="2" key="3">
    <citation type="submission" date="2015-06" db="UniProtKB">
        <authorList>
            <consortium name="EnsemblMetazoa"/>
        </authorList>
    </citation>
    <scope>IDENTIFICATION</scope>
</reference>
<proteinExistence type="predicted"/>
<dbReference type="EMBL" id="AMQN01042353">
    <property type="status" value="NOT_ANNOTATED_CDS"/>
    <property type="molecule type" value="Genomic_DNA"/>
</dbReference>
<keyword evidence="3" id="KW-1185">Reference proteome</keyword>
<dbReference type="OMA" id="WERKTDQ"/>
<dbReference type="EMBL" id="KB299069">
    <property type="protein sequence ID" value="ELU08469.1"/>
    <property type="molecule type" value="Genomic_DNA"/>
</dbReference>
<gene>
    <name evidence="1" type="ORF">CAPTEDRAFT_194679</name>
</gene>
<reference evidence="3" key="1">
    <citation type="submission" date="2012-12" db="EMBL/GenBank/DDBJ databases">
        <authorList>
            <person name="Hellsten U."/>
            <person name="Grimwood J."/>
            <person name="Chapman J.A."/>
            <person name="Shapiro H."/>
            <person name="Aerts A."/>
            <person name="Otillar R.P."/>
            <person name="Terry A.Y."/>
            <person name="Boore J.L."/>
            <person name="Simakov O."/>
            <person name="Marletaz F."/>
            <person name="Cho S.-J."/>
            <person name="Edsinger-Gonzales E."/>
            <person name="Havlak P."/>
            <person name="Kuo D.-H."/>
            <person name="Larsson T."/>
            <person name="Lv J."/>
            <person name="Arendt D."/>
            <person name="Savage R."/>
            <person name="Osoegawa K."/>
            <person name="de Jong P."/>
            <person name="Lindberg D.R."/>
            <person name="Seaver E.C."/>
            <person name="Weisblat D.A."/>
            <person name="Putnam N.H."/>
            <person name="Grigoriev I.V."/>
            <person name="Rokhsar D.S."/>
        </authorList>
    </citation>
    <scope>NUCLEOTIDE SEQUENCE</scope>
    <source>
        <strain evidence="3">I ESC-2004</strain>
    </source>
</reference>
<reference evidence="1 3" key="2">
    <citation type="journal article" date="2013" name="Nature">
        <title>Insights into bilaterian evolution from three spiralian genomes.</title>
        <authorList>
            <person name="Simakov O."/>
            <person name="Marletaz F."/>
            <person name="Cho S.J."/>
            <person name="Edsinger-Gonzales E."/>
            <person name="Havlak P."/>
            <person name="Hellsten U."/>
            <person name="Kuo D.H."/>
            <person name="Larsson T."/>
            <person name="Lv J."/>
            <person name="Arendt D."/>
            <person name="Savage R."/>
            <person name="Osoegawa K."/>
            <person name="de Jong P."/>
            <person name="Grimwood J."/>
            <person name="Chapman J.A."/>
            <person name="Shapiro H."/>
            <person name="Aerts A."/>
            <person name="Otillar R.P."/>
            <person name="Terry A.Y."/>
            <person name="Boore J.L."/>
            <person name="Grigoriev I.V."/>
            <person name="Lindberg D.R."/>
            <person name="Seaver E.C."/>
            <person name="Weisblat D.A."/>
            <person name="Putnam N.H."/>
            <person name="Rokhsar D.S."/>
        </authorList>
    </citation>
    <scope>NUCLEOTIDE SEQUENCE</scope>
    <source>
        <strain evidence="1 3">I ESC-2004</strain>
    </source>
</reference>
<protein>
    <submittedName>
        <fullName evidence="1 2">Uncharacterized protein</fullName>
    </submittedName>
</protein>
<dbReference type="AlphaFoldDB" id="R7UPL9"/>
<organism evidence="1">
    <name type="scientific">Capitella teleta</name>
    <name type="common">Polychaete worm</name>
    <dbReference type="NCBI Taxonomy" id="283909"/>
    <lineage>
        <taxon>Eukaryota</taxon>
        <taxon>Metazoa</taxon>
        <taxon>Spiralia</taxon>
        <taxon>Lophotrochozoa</taxon>
        <taxon>Annelida</taxon>
        <taxon>Polychaeta</taxon>
        <taxon>Sedentaria</taxon>
        <taxon>Scolecida</taxon>
        <taxon>Capitellidae</taxon>
        <taxon>Capitella</taxon>
    </lineage>
</organism>
<evidence type="ECO:0000313" key="2">
    <source>
        <dbReference type="EnsemblMetazoa" id="CapteP194679"/>
    </source>
</evidence>
<name>R7UPL9_CAPTE</name>
<evidence type="ECO:0000313" key="1">
    <source>
        <dbReference type="EMBL" id="ELU08469.1"/>
    </source>
</evidence>
<dbReference type="HOGENOM" id="CLU_506842_0_0_1"/>
<evidence type="ECO:0000313" key="3">
    <source>
        <dbReference type="Proteomes" id="UP000014760"/>
    </source>
</evidence>
<feature type="non-terminal residue" evidence="1">
    <location>
        <position position="430"/>
    </location>
</feature>
<dbReference type="EnsemblMetazoa" id="CapteT194679">
    <property type="protein sequence ID" value="CapteP194679"/>
    <property type="gene ID" value="CapteG194679"/>
</dbReference>
<dbReference type="Proteomes" id="UP000014760">
    <property type="component" value="Unassembled WGS sequence"/>
</dbReference>
<sequence length="430" mass="47694">MRIIKRLLVDGEAYPLIDDDARLSLKSPGRASFRVKTDKTLSGVVELLVGWQDSPNDKPVRWFLGFVDRSSTVASNVQLIFCRELSAVLNRDLPMGLRKVSATDVLTRISKDTGQQFVTNNQEQFSQVSPYFHHVGGGYQAMDSIGPVYQIPKYLWQQQGDGKVFVGSWDNSRWADPKRRITIPDNLLTDHMAHNTASIGMIPTLRPGKNGDHMEEAIRRILLRLFPELKNGYHKPMLGRVERIANPPKAGGTSTHADPLHAVDIQPLDEHFRPKGELLRDVAVAVPYAGQHRGFYALPDPGCIIEFCFSYALPHLIHIRGVIPWGLELPAVDAGEAKWQHSEACYLGYDKDGNWHQIGKVHQNVAAVKQLMKSPKTWVGSDSENVLKILADFMQNTADALDIIAGHTHPGVGASPQGSAISGKSNTIKQ</sequence>
<accession>R7UPL9</accession>